<accession>A0A8H6XF68</accession>
<name>A0A8H6XF68_9AGAR</name>
<evidence type="ECO:0000313" key="3">
    <source>
        <dbReference type="Proteomes" id="UP000623467"/>
    </source>
</evidence>
<reference evidence="2" key="1">
    <citation type="submission" date="2020-05" db="EMBL/GenBank/DDBJ databases">
        <title>Mycena genomes resolve the evolution of fungal bioluminescence.</title>
        <authorList>
            <person name="Tsai I.J."/>
        </authorList>
    </citation>
    <scope>NUCLEOTIDE SEQUENCE</scope>
    <source>
        <strain evidence="2">160909Yilan</strain>
    </source>
</reference>
<organism evidence="2 3">
    <name type="scientific">Mycena sanguinolenta</name>
    <dbReference type="NCBI Taxonomy" id="230812"/>
    <lineage>
        <taxon>Eukaryota</taxon>
        <taxon>Fungi</taxon>
        <taxon>Dikarya</taxon>
        <taxon>Basidiomycota</taxon>
        <taxon>Agaricomycotina</taxon>
        <taxon>Agaricomycetes</taxon>
        <taxon>Agaricomycetidae</taxon>
        <taxon>Agaricales</taxon>
        <taxon>Marasmiineae</taxon>
        <taxon>Mycenaceae</taxon>
        <taxon>Mycena</taxon>
    </lineage>
</organism>
<keyword evidence="3" id="KW-1185">Reference proteome</keyword>
<feature type="region of interest" description="Disordered" evidence="1">
    <location>
        <begin position="1"/>
        <end position="22"/>
    </location>
</feature>
<protein>
    <submittedName>
        <fullName evidence="2">Uncharacterized protein</fullName>
    </submittedName>
</protein>
<feature type="compositionally biased region" description="Polar residues" evidence="1">
    <location>
        <begin position="337"/>
        <end position="352"/>
    </location>
</feature>
<dbReference type="OrthoDB" id="3258400at2759"/>
<evidence type="ECO:0000313" key="2">
    <source>
        <dbReference type="EMBL" id="KAF7339412.1"/>
    </source>
</evidence>
<comment type="caution">
    <text evidence="2">The sequence shown here is derived from an EMBL/GenBank/DDBJ whole genome shotgun (WGS) entry which is preliminary data.</text>
</comment>
<evidence type="ECO:0000256" key="1">
    <source>
        <dbReference type="SAM" id="MobiDB-lite"/>
    </source>
</evidence>
<dbReference type="Proteomes" id="UP000623467">
    <property type="component" value="Unassembled WGS sequence"/>
</dbReference>
<proteinExistence type="predicted"/>
<gene>
    <name evidence="2" type="ORF">MSAN_02155200</name>
</gene>
<sequence length="373" mass="42343">MSREEDRRPFSQVPEDSVTFADMDPFNPSYAPTLQEPFTLNPPYNPTDDNFFNDTYYSSDADTNMCIGAYMHALDWPHYQPMYAEDFNDVVDFECRYPLSAQFPELPLNPPFDLPATDDHAPFLFPAQFDPLLLDHSNQVFPHCEAQSHAFFQNHDRTDFQNVPEYFPEFFTDAEYCKEFFVPELSPTATNTFDEVDSPDCAAVPQRAANAAKVAGRTVRRSKPRLDRVSKLVASGFPRSDPETVSMHEKKRLYIQCLEQYIESLHQHCANLGIEPVPLERVSAYRGLTTHSMRTILIHLARYTHIIQYQTTQEQEKMIDLSIREVCSGAASCDIASPSSDTDSPGCSSAASTDADPDELDIMSSFLFDPYLS</sequence>
<dbReference type="EMBL" id="JACAZH010000031">
    <property type="protein sequence ID" value="KAF7339412.1"/>
    <property type="molecule type" value="Genomic_DNA"/>
</dbReference>
<dbReference type="AlphaFoldDB" id="A0A8H6XF68"/>
<feature type="region of interest" description="Disordered" evidence="1">
    <location>
        <begin position="337"/>
        <end position="357"/>
    </location>
</feature>